<dbReference type="EC" id="6.1.1.14" evidence="2"/>
<dbReference type="Proteomes" id="UP000434276">
    <property type="component" value="Unassembled WGS sequence"/>
</dbReference>
<evidence type="ECO:0000256" key="8">
    <source>
        <dbReference type="ARBA" id="ARBA00047937"/>
    </source>
</evidence>
<dbReference type="GO" id="GO:0005524">
    <property type="term" value="F:ATP binding"/>
    <property type="evidence" value="ECO:0007669"/>
    <property type="project" value="UniProtKB-KW"/>
</dbReference>
<dbReference type="GO" id="GO:0006426">
    <property type="term" value="P:glycyl-tRNA aminoacylation"/>
    <property type="evidence" value="ECO:0007669"/>
    <property type="project" value="InterPro"/>
</dbReference>
<keyword evidence="3" id="KW-0436">Ligase</keyword>
<proteinExistence type="inferred from homology"/>
<keyword evidence="7" id="KW-0030">Aminoacyl-tRNA synthetase</keyword>
<dbReference type="InterPro" id="IPR045864">
    <property type="entry name" value="aa-tRNA-synth_II/BPL/LPL"/>
</dbReference>
<dbReference type="InterPro" id="IPR002310">
    <property type="entry name" value="Gly-tRNA_ligase_asu"/>
</dbReference>
<evidence type="ECO:0000256" key="5">
    <source>
        <dbReference type="ARBA" id="ARBA00022840"/>
    </source>
</evidence>
<evidence type="ECO:0000256" key="3">
    <source>
        <dbReference type="ARBA" id="ARBA00022598"/>
    </source>
</evidence>
<comment type="catalytic activity">
    <reaction evidence="8">
        <text>tRNA(Gly) + glycine + ATP = glycyl-tRNA(Gly) + AMP + diphosphate</text>
        <dbReference type="Rhea" id="RHEA:16013"/>
        <dbReference type="Rhea" id="RHEA-COMP:9664"/>
        <dbReference type="Rhea" id="RHEA-COMP:9683"/>
        <dbReference type="ChEBI" id="CHEBI:30616"/>
        <dbReference type="ChEBI" id="CHEBI:33019"/>
        <dbReference type="ChEBI" id="CHEBI:57305"/>
        <dbReference type="ChEBI" id="CHEBI:78442"/>
        <dbReference type="ChEBI" id="CHEBI:78522"/>
        <dbReference type="ChEBI" id="CHEBI:456215"/>
        <dbReference type="EC" id="6.1.1.14"/>
    </reaction>
</comment>
<keyword evidence="5" id="KW-0067">ATP-binding</keyword>
<gene>
    <name evidence="9" type="ORF">C24_LOCUS23418</name>
</gene>
<dbReference type="ExpressionAtlas" id="A0A5S9Y8D3">
    <property type="expression patterns" value="baseline and differential"/>
</dbReference>
<dbReference type="AlphaFoldDB" id="A0A5S9Y8D3"/>
<dbReference type="InterPro" id="IPR006194">
    <property type="entry name" value="Gly-tRNA-synth_heterodimer"/>
</dbReference>
<evidence type="ECO:0000256" key="4">
    <source>
        <dbReference type="ARBA" id="ARBA00022741"/>
    </source>
</evidence>
<protein>
    <recommendedName>
        <fullName evidence="2">glycine--tRNA ligase</fullName>
        <ecNumber evidence="2">6.1.1.14</ecNumber>
    </recommendedName>
</protein>
<comment type="similarity">
    <text evidence="1">Belongs to the class-II aminoacyl-tRNA synthetase family.</text>
</comment>
<keyword evidence="4" id="KW-0547">Nucleotide-binding</keyword>
<dbReference type="OrthoDB" id="1545at2759"/>
<keyword evidence="6" id="KW-0648">Protein biosynthesis</keyword>
<dbReference type="PROSITE" id="PS50861">
    <property type="entry name" value="AA_TRNA_LIGASE_II_GLYAB"/>
    <property type="match status" value="1"/>
</dbReference>
<dbReference type="PANTHER" id="PTHR30075">
    <property type="entry name" value="GLYCYL-TRNA SYNTHETASE"/>
    <property type="match status" value="1"/>
</dbReference>
<evidence type="ECO:0000256" key="2">
    <source>
        <dbReference type="ARBA" id="ARBA00012829"/>
    </source>
</evidence>
<accession>A0A5S9Y8D3</accession>
<evidence type="ECO:0000313" key="10">
    <source>
        <dbReference type="Proteomes" id="UP000434276"/>
    </source>
</evidence>
<sequence length="158" mass="17989">MDPCPICIPTKRFSVSRNIGVSLDVPLCNQPSIRPDDSRYGENPNRLQRHTQFQVILKPNLGNSQQLFINSLSALGIDVIVHDIRFVEDNWESSVLGGWARRFWMDGMEITQFTYFKHAGSLPLSPVSVEITYGLERIIMLLQVIPILPYCSCTHFPL</sequence>
<dbReference type="EMBL" id="CACSHJ010000096">
    <property type="protein sequence ID" value="CAA0405258.1"/>
    <property type="molecule type" value="Genomic_DNA"/>
</dbReference>
<evidence type="ECO:0000256" key="6">
    <source>
        <dbReference type="ARBA" id="ARBA00022917"/>
    </source>
</evidence>
<dbReference type="Pfam" id="PF02091">
    <property type="entry name" value="tRNA-synt_2e"/>
    <property type="match status" value="1"/>
</dbReference>
<evidence type="ECO:0000256" key="7">
    <source>
        <dbReference type="ARBA" id="ARBA00023146"/>
    </source>
</evidence>
<dbReference type="GO" id="GO:0005737">
    <property type="term" value="C:cytoplasm"/>
    <property type="evidence" value="ECO:0007669"/>
    <property type="project" value="InterPro"/>
</dbReference>
<evidence type="ECO:0000256" key="1">
    <source>
        <dbReference type="ARBA" id="ARBA00008226"/>
    </source>
</evidence>
<organism evidence="9 10">
    <name type="scientific">Arabidopsis thaliana</name>
    <name type="common">Mouse-ear cress</name>
    <dbReference type="NCBI Taxonomy" id="3702"/>
    <lineage>
        <taxon>Eukaryota</taxon>
        <taxon>Viridiplantae</taxon>
        <taxon>Streptophyta</taxon>
        <taxon>Embryophyta</taxon>
        <taxon>Tracheophyta</taxon>
        <taxon>Spermatophyta</taxon>
        <taxon>Magnoliopsida</taxon>
        <taxon>eudicotyledons</taxon>
        <taxon>Gunneridae</taxon>
        <taxon>Pentapetalae</taxon>
        <taxon>rosids</taxon>
        <taxon>malvids</taxon>
        <taxon>Brassicales</taxon>
        <taxon>Brassicaceae</taxon>
        <taxon>Camelineae</taxon>
        <taxon>Arabidopsis</taxon>
    </lineage>
</organism>
<dbReference type="GO" id="GO:0004820">
    <property type="term" value="F:glycine-tRNA ligase activity"/>
    <property type="evidence" value="ECO:0007669"/>
    <property type="project" value="UniProtKB-EC"/>
</dbReference>
<dbReference type="PANTHER" id="PTHR30075:SF2">
    <property type="entry name" value="GLYCINE--TRNA LIGASE, CHLOROPLASTIC_MITOCHONDRIAL 2"/>
    <property type="match status" value="1"/>
</dbReference>
<dbReference type="Gene3D" id="3.30.930.10">
    <property type="entry name" value="Bira Bifunctional Protein, Domain 2"/>
    <property type="match status" value="1"/>
</dbReference>
<dbReference type="PRINTS" id="PR01044">
    <property type="entry name" value="TRNASYNTHGA"/>
</dbReference>
<name>A0A5S9Y8D3_ARATH</name>
<dbReference type="SUPFAM" id="SSF55681">
    <property type="entry name" value="Class II aaRS and biotin synthetases"/>
    <property type="match status" value="1"/>
</dbReference>
<evidence type="ECO:0000313" key="9">
    <source>
        <dbReference type="EMBL" id="CAA0405258.1"/>
    </source>
</evidence>
<reference evidence="9 10" key="1">
    <citation type="submission" date="2019-12" db="EMBL/GenBank/DDBJ databases">
        <authorList>
            <person name="Jiao W.-B."/>
            <person name="Schneeberger K."/>
        </authorList>
    </citation>
    <scope>NUCLEOTIDE SEQUENCE [LARGE SCALE GENOMIC DNA]</scope>
    <source>
        <strain evidence="10">cv. C24</strain>
    </source>
</reference>